<dbReference type="Proteomes" id="UP000284908">
    <property type="component" value="Unassembled WGS sequence"/>
</dbReference>
<name>A0A419N242_9GAMM</name>
<dbReference type="Gene3D" id="3.30.420.430">
    <property type="match status" value="5"/>
</dbReference>
<dbReference type="NCBIfam" id="NF033510">
    <property type="entry name" value="Ca_tandemer"/>
    <property type="match status" value="3"/>
</dbReference>
<dbReference type="OrthoDB" id="6545677at2"/>
<dbReference type="EMBL" id="RAHH01000050">
    <property type="protein sequence ID" value="RJT32671.1"/>
    <property type="molecule type" value="Genomic_DNA"/>
</dbReference>
<feature type="domain" description="Bacterial Ig-like" evidence="2">
    <location>
        <begin position="59"/>
        <end position="145"/>
    </location>
</feature>
<evidence type="ECO:0000313" key="3">
    <source>
        <dbReference type="EMBL" id="RJT32671.1"/>
    </source>
</evidence>
<feature type="domain" description="Bacterial Ig-like" evidence="2">
    <location>
        <begin position="166"/>
        <end position="258"/>
    </location>
</feature>
<feature type="region of interest" description="Disordered" evidence="1">
    <location>
        <begin position="1"/>
        <end position="25"/>
    </location>
</feature>
<evidence type="ECO:0000256" key="1">
    <source>
        <dbReference type="SAM" id="MobiDB-lite"/>
    </source>
</evidence>
<accession>A0A419N242</accession>
<feature type="domain" description="Bacterial Ig-like" evidence="2">
    <location>
        <begin position="290"/>
        <end position="362"/>
    </location>
</feature>
<evidence type="ECO:0000313" key="4">
    <source>
        <dbReference type="Proteomes" id="UP000284908"/>
    </source>
</evidence>
<dbReference type="InterPro" id="IPR044016">
    <property type="entry name" value="Big_13"/>
</dbReference>
<proteinExistence type="predicted"/>
<dbReference type="Pfam" id="PF19077">
    <property type="entry name" value="Big_13"/>
    <property type="match status" value="3"/>
</dbReference>
<evidence type="ECO:0000259" key="2">
    <source>
        <dbReference type="Pfam" id="PF19077"/>
    </source>
</evidence>
<dbReference type="AlphaFoldDB" id="A0A419N242"/>
<comment type="caution">
    <text evidence="3">The sequence shown here is derived from an EMBL/GenBank/DDBJ whole genome shotgun (WGS) entry which is preliminary data.</text>
</comment>
<sequence>MMKKNSPLPLSATINESEFVPAPQEQTLLSPYSQPLNENEEDTTAPNPPEINWAYDNFGDKTGYTFSGDTTDDTTPMLLGHAEANAIVKIYDGSHLIGSALADPHGSWSYTTPVLSEDRHSLTATATDPAGNISQHSAPLSINIDIPASASPVIPVIDNAIDNFGDSKGRLVNNSTTDDVTPVLQGSAEVDSIVLVSVWSDGYGHLLGSTLADGHGNWAYDPASSSAWAQSDGTYTFSVTSQDAEGHSSMASNRFTLNIQSPDTTAPDAPDINWFYDDAGKSKGYGYDADTTDDTTPTLVGTAEAKSIVLIYDGSHLLGSALADQSGGWDFTTPYQNDGLHSFTVAAMDSAGNISAHSENFVINIVSSAPEVSGISYYLDDSGNSHHYYNSGTTSEDMTPTLFGHEAQQSFINIYDGSLLLGSVSTDTSGAWNYTTSELDTGAHDFTITTNHDGHTSPHSAVFVIDIEAAAAPEGNIINGQDETIYLGSAINLQNGEQDTLNISLGDVFNHAHRNIFTLDNDQQLAITGDAGDTVNFEVGNINNWHDVGETVSGGTTYDIYQNANAHTDLLIQHGVELHLVM</sequence>
<reference evidence="3 4" key="1">
    <citation type="submission" date="2018-09" db="EMBL/GenBank/DDBJ databases">
        <authorList>
            <person name="Le Fleche-Mateos A."/>
        </authorList>
    </citation>
    <scope>NUCLEOTIDE SEQUENCE [LARGE SCALE GENOMIC DNA]</scope>
    <source>
        <strain evidence="3 4">DSM 27399</strain>
    </source>
</reference>
<keyword evidence="4" id="KW-1185">Reference proteome</keyword>
<organism evidence="3 4">
    <name type="scientific">Rahnella woolbedingensis</name>
    <dbReference type="NCBI Taxonomy" id="1510574"/>
    <lineage>
        <taxon>Bacteria</taxon>
        <taxon>Pseudomonadati</taxon>
        <taxon>Pseudomonadota</taxon>
        <taxon>Gammaproteobacteria</taxon>
        <taxon>Enterobacterales</taxon>
        <taxon>Yersiniaceae</taxon>
        <taxon>Rahnella</taxon>
    </lineage>
</organism>
<dbReference type="RefSeq" id="WP_120135215.1">
    <property type="nucleotide sequence ID" value="NZ_RAHH01000050.1"/>
</dbReference>
<protein>
    <recommendedName>
        <fullName evidence="2">Bacterial Ig-like domain-containing protein</fullName>
    </recommendedName>
</protein>
<gene>
    <name evidence="3" type="ORF">D6C13_24400</name>
</gene>